<dbReference type="EMBL" id="SMSI01000003">
    <property type="protein sequence ID" value="TDH34860.1"/>
    <property type="molecule type" value="Genomic_DNA"/>
</dbReference>
<dbReference type="PANTHER" id="PTHR47245">
    <property type="entry name" value="PEPTIDYLPROLYL ISOMERASE"/>
    <property type="match status" value="1"/>
</dbReference>
<keyword evidence="10" id="KW-0732">Signal</keyword>
<accession>A0A4R5PJ38</accession>
<comment type="caution">
    <text evidence="12">The sequence shown here is derived from an EMBL/GenBank/DDBJ whole genome shotgun (WGS) entry which is preliminary data.</text>
</comment>
<comment type="similarity">
    <text evidence="2">Belongs to the PpiC/parvulin rotamase family.</text>
</comment>
<feature type="signal peptide" evidence="10">
    <location>
        <begin position="1"/>
        <end position="24"/>
    </location>
</feature>
<name>A0A4R5PJ38_9HYPH</name>
<evidence type="ECO:0000256" key="7">
    <source>
        <dbReference type="ARBA" id="ARBA00031484"/>
    </source>
</evidence>
<evidence type="ECO:0000313" key="13">
    <source>
        <dbReference type="Proteomes" id="UP000295131"/>
    </source>
</evidence>
<dbReference type="SUPFAM" id="SSF54534">
    <property type="entry name" value="FKBP-like"/>
    <property type="match status" value="1"/>
</dbReference>
<keyword evidence="13" id="KW-1185">Reference proteome</keyword>
<dbReference type="OrthoDB" id="14196at2"/>
<evidence type="ECO:0000313" key="12">
    <source>
        <dbReference type="EMBL" id="TDH34860.1"/>
    </source>
</evidence>
<dbReference type="Proteomes" id="UP000295131">
    <property type="component" value="Unassembled WGS sequence"/>
</dbReference>
<dbReference type="SUPFAM" id="SSF109998">
    <property type="entry name" value="Triger factor/SurA peptide-binding domain-like"/>
    <property type="match status" value="1"/>
</dbReference>
<keyword evidence="5 8" id="KW-0697">Rotamase</keyword>
<evidence type="ECO:0000259" key="11">
    <source>
        <dbReference type="PROSITE" id="PS50198"/>
    </source>
</evidence>
<dbReference type="GO" id="GO:0003755">
    <property type="term" value="F:peptidyl-prolyl cis-trans isomerase activity"/>
    <property type="evidence" value="ECO:0007669"/>
    <property type="project" value="UniProtKB-KW"/>
</dbReference>
<feature type="region of interest" description="Disordered" evidence="9">
    <location>
        <begin position="283"/>
        <end position="304"/>
    </location>
</feature>
<proteinExistence type="inferred from homology"/>
<dbReference type="EC" id="5.2.1.8" evidence="3"/>
<dbReference type="Gene3D" id="3.10.50.40">
    <property type="match status" value="1"/>
</dbReference>
<evidence type="ECO:0000256" key="6">
    <source>
        <dbReference type="ARBA" id="ARBA00030642"/>
    </source>
</evidence>
<dbReference type="Pfam" id="PF00639">
    <property type="entry name" value="Rotamase"/>
    <property type="match status" value="1"/>
</dbReference>
<reference evidence="12 13" key="1">
    <citation type="journal article" date="2013" name="Int. J. Syst. Evol. Microbiol.">
        <title>Hoeflea suaedae sp. nov., an endophytic bacterium isolated from the root of the halophyte Suaeda maritima.</title>
        <authorList>
            <person name="Chung E.J."/>
            <person name="Park J.A."/>
            <person name="Pramanik P."/>
            <person name="Bibi F."/>
            <person name="Jeon C.O."/>
            <person name="Chung Y.R."/>
        </authorList>
    </citation>
    <scope>NUCLEOTIDE SEQUENCE [LARGE SCALE GENOMIC DNA]</scope>
    <source>
        <strain evidence="12 13">YC6898</strain>
    </source>
</reference>
<dbReference type="PANTHER" id="PTHR47245:SF2">
    <property type="entry name" value="PEPTIDYL-PROLYL CIS-TRANS ISOMERASE HP_0175-RELATED"/>
    <property type="match status" value="1"/>
</dbReference>
<evidence type="ECO:0000256" key="10">
    <source>
        <dbReference type="SAM" id="SignalP"/>
    </source>
</evidence>
<gene>
    <name evidence="12" type="ORF">E2A64_14045</name>
</gene>
<dbReference type="InterPro" id="IPR000297">
    <property type="entry name" value="PPIase_PpiC"/>
</dbReference>
<evidence type="ECO:0000256" key="8">
    <source>
        <dbReference type="PROSITE-ProRule" id="PRU00278"/>
    </source>
</evidence>
<dbReference type="InterPro" id="IPR050245">
    <property type="entry name" value="PrsA_foldase"/>
</dbReference>
<evidence type="ECO:0000256" key="4">
    <source>
        <dbReference type="ARBA" id="ARBA00018370"/>
    </source>
</evidence>
<feature type="compositionally biased region" description="Low complexity" evidence="9">
    <location>
        <begin position="285"/>
        <end position="304"/>
    </location>
</feature>
<dbReference type="PROSITE" id="PS50198">
    <property type="entry name" value="PPIC_PPIASE_2"/>
    <property type="match status" value="1"/>
</dbReference>
<dbReference type="InterPro" id="IPR027304">
    <property type="entry name" value="Trigger_fact/SurA_dom_sf"/>
</dbReference>
<evidence type="ECO:0000256" key="2">
    <source>
        <dbReference type="ARBA" id="ARBA00007656"/>
    </source>
</evidence>
<organism evidence="12 13">
    <name type="scientific">Pseudohoeflea suaedae</name>
    <dbReference type="NCBI Taxonomy" id="877384"/>
    <lineage>
        <taxon>Bacteria</taxon>
        <taxon>Pseudomonadati</taxon>
        <taxon>Pseudomonadota</taxon>
        <taxon>Alphaproteobacteria</taxon>
        <taxon>Hyphomicrobiales</taxon>
        <taxon>Rhizobiaceae</taxon>
        <taxon>Pseudohoeflea</taxon>
    </lineage>
</organism>
<keyword evidence="8 12" id="KW-0413">Isomerase</keyword>
<evidence type="ECO:0000256" key="5">
    <source>
        <dbReference type="ARBA" id="ARBA00023110"/>
    </source>
</evidence>
<dbReference type="RefSeq" id="WP_133285145.1">
    <property type="nucleotide sequence ID" value="NZ_SMSI01000003.1"/>
</dbReference>
<feature type="chain" id="PRO_5020304469" description="Parvulin-like PPIase" evidence="10">
    <location>
        <begin position="25"/>
        <end position="304"/>
    </location>
</feature>
<evidence type="ECO:0000256" key="3">
    <source>
        <dbReference type="ARBA" id="ARBA00013194"/>
    </source>
</evidence>
<evidence type="ECO:0000256" key="1">
    <source>
        <dbReference type="ARBA" id="ARBA00000971"/>
    </source>
</evidence>
<dbReference type="InterPro" id="IPR046357">
    <property type="entry name" value="PPIase_dom_sf"/>
</dbReference>
<protein>
    <recommendedName>
        <fullName evidence="4">Parvulin-like PPIase</fullName>
        <ecNumber evidence="3">5.2.1.8</ecNumber>
    </recommendedName>
    <alternativeName>
        <fullName evidence="6">Peptidyl-prolyl cis-trans isomerase plp</fullName>
    </alternativeName>
    <alternativeName>
        <fullName evidence="7">Rotamase plp</fullName>
    </alternativeName>
</protein>
<comment type="catalytic activity">
    <reaction evidence="1">
        <text>[protein]-peptidylproline (omega=180) = [protein]-peptidylproline (omega=0)</text>
        <dbReference type="Rhea" id="RHEA:16237"/>
        <dbReference type="Rhea" id="RHEA-COMP:10747"/>
        <dbReference type="Rhea" id="RHEA-COMP:10748"/>
        <dbReference type="ChEBI" id="CHEBI:83833"/>
        <dbReference type="ChEBI" id="CHEBI:83834"/>
        <dbReference type="EC" id="5.2.1.8"/>
    </reaction>
</comment>
<sequence>MRHTKLVAAVLLASSVLMSSGAFAAEGDDPVVAKVGDAEITESELTLAQGELDPQFDNVPAEQRRLAALAAVIDIKSLARKAENEDLEDTQEFKSQMNYLRDRTLHNVLFKKEVIDSITDEEVKARYDKEVAATPPEEEVQARHILLKTEDEAKAVIKELEDGADFVELAKEKSTGPSASEGGDLGYFRKGRMVPAFEEAAFGLEKGEFTKEPIKSEFGWHVIKVEDRREAEAPAFEQVAPQVRQVLLREKYAALLETARSEVEVDIVDPALKEGYDTVMKQQADAEAAAENGADSGAETPAEQ</sequence>
<evidence type="ECO:0000256" key="9">
    <source>
        <dbReference type="SAM" id="MobiDB-lite"/>
    </source>
</evidence>
<feature type="domain" description="PpiC" evidence="11">
    <location>
        <begin position="137"/>
        <end position="227"/>
    </location>
</feature>
<dbReference type="AlphaFoldDB" id="A0A4R5PJ38"/>